<keyword evidence="1" id="KW-0472">Membrane</keyword>
<evidence type="ECO:0000313" key="2">
    <source>
        <dbReference type="EMBL" id="KAE9537297.1"/>
    </source>
</evidence>
<dbReference type="Proteomes" id="UP000475862">
    <property type="component" value="Unassembled WGS sequence"/>
</dbReference>
<proteinExistence type="predicted"/>
<keyword evidence="1" id="KW-0812">Transmembrane</keyword>
<keyword evidence="1" id="KW-1133">Transmembrane helix</keyword>
<feature type="transmembrane region" description="Helical" evidence="1">
    <location>
        <begin position="112"/>
        <end position="131"/>
    </location>
</feature>
<evidence type="ECO:0000256" key="1">
    <source>
        <dbReference type="SAM" id="Phobius"/>
    </source>
</evidence>
<sequence length="235" mass="27442">MTDINYHCYKCMNKYTLTSFNPIVAAFLQSRNFAKSFRYKIFIDVLNFYFMNCNSFNSDENKKTYGIHNPYIAYLLLKLINDKRKQLNSLLGMQNYFSYMKKEVSNLKNNKVYVAHSLSVMLICVILSGSYDKLINISQPKTLNSNNLKLENDHDFIENDQIYIGKITAKKSVLFMVKWSIAIRPINAASFLVLFYLFIWFAIIFILTTPISLIYIITLNLKNMDSLNIGSNVKW</sequence>
<keyword evidence="3" id="KW-1185">Reference proteome</keyword>
<feature type="transmembrane region" description="Helical" evidence="1">
    <location>
        <begin position="193"/>
        <end position="217"/>
    </location>
</feature>
<reference evidence="2 3" key="1">
    <citation type="submission" date="2019-08" db="EMBL/GenBank/DDBJ databases">
        <title>The genome of the soybean aphid Biotype 1, its phylome, world population structure and adaptation to the North American continent.</title>
        <authorList>
            <person name="Giordano R."/>
            <person name="Donthu R.K."/>
            <person name="Hernandez A.G."/>
            <person name="Wright C.L."/>
            <person name="Zimin A.V."/>
        </authorList>
    </citation>
    <scope>NUCLEOTIDE SEQUENCE [LARGE SCALE GENOMIC DNA]</scope>
    <source>
        <tissue evidence="2">Whole aphids</tissue>
    </source>
</reference>
<protein>
    <submittedName>
        <fullName evidence="2">Uncharacterized protein</fullName>
    </submittedName>
</protein>
<dbReference type="AlphaFoldDB" id="A0A6G0TQQ9"/>
<dbReference type="EMBL" id="VYZN01000018">
    <property type="protein sequence ID" value="KAE9537297.1"/>
    <property type="molecule type" value="Genomic_DNA"/>
</dbReference>
<name>A0A6G0TQQ9_APHGL</name>
<comment type="caution">
    <text evidence="2">The sequence shown here is derived from an EMBL/GenBank/DDBJ whole genome shotgun (WGS) entry which is preliminary data.</text>
</comment>
<organism evidence="2 3">
    <name type="scientific">Aphis glycines</name>
    <name type="common">Soybean aphid</name>
    <dbReference type="NCBI Taxonomy" id="307491"/>
    <lineage>
        <taxon>Eukaryota</taxon>
        <taxon>Metazoa</taxon>
        <taxon>Ecdysozoa</taxon>
        <taxon>Arthropoda</taxon>
        <taxon>Hexapoda</taxon>
        <taxon>Insecta</taxon>
        <taxon>Pterygota</taxon>
        <taxon>Neoptera</taxon>
        <taxon>Paraneoptera</taxon>
        <taxon>Hemiptera</taxon>
        <taxon>Sternorrhyncha</taxon>
        <taxon>Aphidomorpha</taxon>
        <taxon>Aphidoidea</taxon>
        <taxon>Aphididae</taxon>
        <taxon>Aphidini</taxon>
        <taxon>Aphis</taxon>
        <taxon>Aphis</taxon>
    </lineage>
</organism>
<gene>
    <name evidence="2" type="ORF">AGLY_006320</name>
</gene>
<accession>A0A6G0TQQ9</accession>
<evidence type="ECO:0000313" key="3">
    <source>
        <dbReference type="Proteomes" id="UP000475862"/>
    </source>
</evidence>